<evidence type="ECO:0000256" key="1">
    <source>
        <dbReference type="SAM" id="SignalP"/>
    </source>
</evidence>
<accession>A0A1H9NUR8</accession>
<feature type="signal peptide" evidence="1">
    <location>
        <begin position="1"/>
        <end position="20"/>
    </location>
</feature>
<sequence>MFNKKAIVAMTILGGMVVQATPIFAAAQTSPTNTIKSGTTPVTYDNRQVLPDGNGQYGMIIPTAISFTDKNTTANADVEITGINGYKLEDWKELSVQASVQSKNEYKLKLNGNGTESATYELKYGGETAFTGASANQIKQKLGIGGHDNASKATGTATLKDKAGATKKGQYTDTLTYSFKELQNTKN</sequence>
<organism evidence="2 3">
    <name type="scientific">Granulicatella balaenopterae</name>
    <dbReference type="NCBI Taxonomy" id="137733"/>
    <lineage>
        <taxon>Bacteria</taxon>
        <taxon>Bacillati</taxon>
        <taxon>Bacillota</taxon>
        <taxon>Bacilli</taxon>
        <taxon>Lactobacillales</taxon>
        <taxon>Carnobacteriaceae</taxon>
        <taxon>Granulicatella</taxon>
    </lineage>
</organism>
<gene>
    <name evidence="2" type="ORF">SAMN05421767_14611</name>
</gene>
<proteinExistence type="predicted"/>
<dbReference type="AlphaFoldDB" id="A0A1H9NUR8"/>
<reference evidence="2 3" key="1">
    <citation type="submission" date="2016-10" db="EMBL/GenBank/DDBJ databases">
        <authorList>
            <person name="de Groot N.N."/>
        </authorList>
    </citation>
    <scope>NUCLEOTIDE SEQUENCE [LARGE SCALE GENOMIC DNA]</scope>
    <source>
        <strain evidence="2 3">DSM 15827</strain>
    </source>
</reference>
<dbReference type="EMBL" id="FOGF01000046">
    <property type="protein sequence ID" value="SER39672.1"/>
    <property type="molecule type" value="Genomic_DNA"/>
</dbReference>
<feature type="chain" id="PRO_5038741047" description="WxL domain surface cell wall-binding" evidence="1">
    <location>
        <begin position="21"/>
        <end position="187"/>
    </location>
</feature>
<dbReference type="Proteomes" id="UP000198556">
    <property type="component" value="Unassembled WGS sequence"/>
</dbReference>
<keyword evidence="1" id="KW-0732">Signal</keyword>
<dbReference type="OrthoDB" id="2339891at2"/>
<dbReference type="STRING" id="137733.SAMN05421767_14611"/>
<name>A0A1H9NUR8_9LACT</name>
<dbReference type="RefSeq" id="WP_089747718.1">
    <property type="nucleotide sequence ID" value="NZ_FOGF01000046.1"/>
</dbReference>
<evidence type="ECO:0000313" key="3">
    <source>
        <dbReference type="Proteomes" id="UP000198556"/>
    </source>
</evidence>
<evidence type="ECO:0000313" key="2">
    <source>
        <dbReference type="EMBL" id="SER39672.1"/>
    </source>
</evidence>
<keyword evidence="3" id="KW-1185">Reference proteome</keyword>
<protein>
    <recommendedName>
        <fullName evidence="4">WxL domain surface cell wall-binding</fullName>
    </recommendedName>
</protein>
<evidence type="ECO:0008006" key="4">
    <source>
        <dbReference type="Google" id="ProtNLM"/>
    </source>
</evidence>